<evidence type="ECO:0000313" key="2">
    <source>
        <dbReference type="Proteomes" id="UP001245285"/>
    </source>
</evidence>
<protein>
    <submittedName>
        <fullName evidence="1">DUF6660 family protein</fullName>
    </submittedName>
</protein>
<gene>
    <name evidence="1" type="ORF">RM545_14730</name>
</gene>
<keyword evidence="2" id="KW-1185">Reference proteome</keyword>
<comment type="caution">
    <text evidence="1">The sequence shown here is derived from an EMBL/GenBank/DDBJ whole genome shotgun (WGS) entry which is preliminary data.</text>
</comment>
<name>A0ABU3CNP3_9FLAO</name>
<dbReference type="EMBL" id="JAVRHO010000024">
    <property type="protein sequence ID" value="MDT0647951.1"/>
    <property type="molecule type" value="Genomic_DNA"/>
</dbReference>
<sequence length="105" mass="11679">MKIAALILSFYFLGLNFLDCSDEPQTSSSDSEVSIEVYAESDNPQDSSEDLCPPFCHCHCCHVHVVNLQSTEVSIFTPEILTLISTRLEAPEKDFSSSLLQPPRI</sequence>
<dbReference type="Proteomes" id="UP001245285">
    <property type="component" value="Unassembled WGS sequence"/>
</dbReference>
<evidence type="ECO:0000313" key="1">
    <source>
        <dbReference type="EMBL" id="MDT0647951.1"/>
    </source>
</evidence>
<organism evidence="1 2">
    <name type="scientific">Autumnicola lenta</name>
    <dbReference type="NCBI Taxonomy" id="3075593"/>
    <lineage>
        <taxon>Bacteria</taxon>
        <taxon>Pseudomonadati</taxon>
        <taxon>Bacteroidota</taxon>
        <taxon>Flavobacteriia</taxon>
        <taxon>Flavobacteriales</taxon>
        <taxon>Flavobacteriaceae</taxon>
        <taxon>Autumnicola</taxon>
    </lineage>
</organism>
<reference evidence="1 2" key="1">
    <citation type="submission" date="2023-09" db="EMBL/GenBank/DDBJ databases">
        <authorList>
            <person name="Rey-Velasco X."/>
        </authorList>
    </citation>
    <scope>NUCLEOTIDE SEQUENCE [LARGE SCALE GENOMIC DNA]</scope>
    <source>
        <strain evidence="1 2">F260</strain>
    </source>
</reference>
<dbReference type="Pfam" id="PF20365">
    <property type="entry name" value="DUF6660"/>
    <property type="match status" value="1"/>
</dbReference>
<dbReference type="InterPro" id="IPR046601">
    <property type="entry name" value="DUF6660"/>
</dbReference>
<dbReference type="RefSeq" id="WP_311496051.1">
    <property type="nucleotide sequence ID" value="NZ_JAVRHO010000024.1"/>
</dbReference>
<proteinExistence type="predicted"/>
<accession>A0ABU3CNP3</accession>